<feature type="transmembrane region" description="Helical" evidence="1">
    <location>
        <begin position="12"/>
        <end position="34"/>
    </location>
</feature>
<sequence length="286" mass="32067">MDFFQKIMGLSLPLKIVISSIVFAIAGPGFLYVITEYATYFYIVSLGVRPPFEGMSYLSASVALLGFILSTFAAIIFIITRFLINFIGGQIVVLVKELSSIADKGITEYRANGGFLLKNISFSNAVDSIQNLKLVQVLLLEAFFIVLIYTALKLVEINDTANYTLVFIFYITIAVFTIWSKLFSWIVAAIVVCCFYFYSFSFFVFDSDHYKAFLKIVGYGGNIPIEIEYLSGGQRESLNLILRTSTSLLGETKESGEHIEIPISNIKKITYKTLPEDSGRKDVRHP</sequence>
<feature type="transmembrane region" description="Helical" evidence="1">
    <location>
        <begin position="186"/>
        <end position="205"/>
    </location>
</feature>
<keyword evidence="1" id="KW-1133">Transmembrane helix</keyword>
<feature type="transmembrane region" description="Helical" evidence="1">
    <location>
        <begin position="54"/>
        <end position="79"/>
    </location>
</feature>
<keyword evidence="1" id="KW-0472">Membrane</keyword>
<accession>A0A177LXX3</accession>
<dbReference type="AlphaFoldDB" id="A0A177LXX3"/>
<comment type="caution">
    <text evidence="2">The sequence shown here is derived from an EMBL/GenBank/DDBJ whole genome shotgun (WGS) entry which is preliminary data.</text>
</comment>
<gene>
    <name evidence="2" type="ORF">A1353_23160</name>
</gene>
<name>A0A177LXX3_METMH</name>
<feature type="transmembrane region" description="Helical" evidence="1">
    <location>
        <begin position="161"/>
        <end position="179"/>
    </location>
</feature>
<feature type="transmembrane region" description="Helical" evidence="1">
    <location>
        <begin position="137"/>
        <end position="155"/>
    </location>
</feature>
<organism evidence="2 3">
    <name type="scientific">Methylomonas methanica</name>
    <dbReference type="NCBI Taxonomy" id="421"/>
    <lineage>
        <taxon>Bacteria</taxon>
        <taxon>Pseudomonadati</taxon>
        <taxon>Pseudomonadota</taxon>
        <taxon>Gammaproteobacteria</taxon>
        <taxon>Methylococcales</taxon>
        <taxon>Methylococcaceae</taxon>
        <taxon>Methylomonas</taxon>
    </lineage>
</organism>
<dbReference type="RefSeq" id="WP_064038663.1">
    <property type="nucleotide sequence ID" value="NZ_LUUH01000101.1"/>
</dbReference>
<reference evidence="2 3" key="1">
    <citation type="submission" date="2016-03" db="EMBL/GenBank/DDBJ databases">
        <authorList>
            <person name="Ploux O."/>
        </authorList>
    </citation>
    <scope>NUCLEOTIDE SEQUENCE [LARGE SCALE GENOMIC DNA]</scope>
    <source>
        <strain evidence="2 3">R-45371</strain>
    </source>
</reference>
<evidence type="ECO:0000256" key="1">
    <source>
        <dbReference type="SAM" id="Phobius"/>
    </source>
</evidence>
<protein>
    <submittedName>
        <fullName evidence="2">Uncharacterized protein</fullName>
    </submittedName>
</protein>
<dbReference type="Proteomes" id="UP000077763">
    <property type="component" value="Unassembled WGS sequence"/>
</dbReference>
<evidence type="ECO:0000313" key="3">
    <source>
        <dbReference type="Proteomes" id="UP000077763"/>
    </source>
</evidence>
<proteinExistence type="predicted"/>
<dbReference type="EMBL" id="LUUH01000101">
    <property type="protein sequence ID" value="OAH97388.1"/>
    <property type="molecule type" value="Genomic_DNA"/>
</dbReference>
<evidence type="ECO:0000313" key="2">
    <source>
        <dbReference type="EMBL" id="OAH97388.1"/>
    </source>
</evidence>
<keyword evidence="1" id="KW-0812">Transmembrane</keyword>